<proteinExistence type="predicted"/>
<accession>A0A0E9QFK3</accession>
<dbReference type="AlphaFoldDB" id="A0A0E9QFK3"/>
<evidence type="ECO:0000313" key="1">
    <source>
        <dbReference type="EMBL" id="JAH14883.1"/>
    </source>
</evidence>
<organism evidence="1">
    <name type="scientific">Anguilla anguilla</name>
    <name type="common">European freshwater eel</name>
    <name type="synonym">Muraena anguilla</name>
    <dbReference type="NCBI Taxonomy" id="7936"/>
    <lineage>
        <taxon>Eukaryota</taxon>
        <taxon>Metazoa</taxon>
        <taxon>Chordata</taxon>
        <taxon>Craniata</taxon>
        <taxon>Vertebrata</taxon>
        <taxon>Euteleostomi</taxon>
        <taxon>Actinopterygii</taxon>
        <taxon>Neopterygii</taxon>
        <taxon>Teleostei</taxon>
        <taxon>Anguilliformes</taxon>
        <taxon>Anguillidae</taxon>
        <taxon>Anguilla</taxon>
    </lineage>
</organism>
<dbReference type="EMBL" id="GBXM01093694">
    <property type="protein sequence ID" value="JAH14883.1"/>
    <property type="molecule type" value="Transcribed_RNA"/>
</dbReference>
<name>A0A0E9QFK3_ANGAN</name>
<reference evidence="1" key="1">
    <citation type="submission" date="2014-11" db="EMBL/GenBank/DDBJ databases">
        <authorList>
            <person name="Amaro Gonzalez C."/>
        </authorList>
    </citation>
    <scope>NUCLEOTIDE SEQUENCE</scope>
</reference>
<protein>
    <submittedName>
        <fullName evidence="1">Uncharacterized protein</fullName>
    </submittedName>
</protein>
<reference evidence="1" key="2">
    <citation type="journal article" date="2015" name="Fish Shellfish Immunol.">
        <title>Early steps in the European eel (Anguilla anguilla)-Vibrio vulnificus interaction in the gills: Role of the RtxA13 toxin.</title>
        <authorList>
            <person name="Callol A."/>
            <person name="Pajuelo D."/>
            <person name="Ebbesson L."/>
            <person name="Teles M."/>
            <person name="MacKenzie S."/>
            <person name="Amaro C."/>
        </authorList>
    </citation>
    <scope>NUCLEOTIDE SEQUENCE</scope>
</reference>
<sequence>MLVHSLAHTAEISDHIELEPHN</sequence>